<organism evidence="5 6">
    <name type="scientific">Meripilus lineatus</name>
    <dbReference type="NCBI Taxonomy" id="2056292"/>
    <lineage>
        <taxon>Eukaryota</taxon>
        <taxon>Fungi</taxon>
        <taxon>Dikarya</taxon>
        <taxon>Basidiomycota</taxon>
        <taxon>Agaricomycotina</taxon>
        <taxon>Agaricomycetes</taxon>
        <taxon>Polyporales</taxon>
        <taxon>Meripilaceae</taxon>
        <taxon>Meripilus</taxon>
    </lineage>
</organism>
<dbReference type="EMBL" id="JANAWD010000384">
    <property type="protein sequence ID" value="KAJ3480285.1"/>
    <property type="molecule type" value="Genomic_DNA"/>
</dbReference>
<dbReference type="GO" id="GO:0000712">
    <property type="term" value="P:resolution of meiotic recombination intermediates"/>
    <property type="evidence" value="ECO:0007669"/>
    <property type="project" value="TreeGrafter"/>
</dbReference>
<dbReference type="Gene3D" id="2.40.50.770">
    <property type="entry name" value="RecQ-mediated genome instability protein Rmi1, C-terminal domain"/>
    <property type="match status" value="1"/>
</dbReference>
<dbReference type="SMART" id="SM01161">
    <property type="entry name" value="DUF1767"/>
    <property type="match status" value="1"/>
</dbReference>
<comment type="similarity">
    <text evidence="1">Belongs to the RMI1 family.</text>
</comment>
<evidence type="ECO:0000256" key="1">
    <source>
        <dbReference type="ARBA" id="ARBA00006395"/>
    </source>
</evidence>
<evidence type="ECO:0000256" key="3">
    <source>
        <dbReference type="SAM" id="MobiDB-lite"/>
    </source>
</evidence>
<name>A0AAD5YG73_9APHY</name>
<dbReference type="GO" id="GO:0000724">
    <property type="term" value="P:double-strand break repair via homologous recombination"/>
    <property type="evidence" value="ECO:0007669"/>
    <property type="project" value="TreeGrafter"/>
</dbReference>
<feature type="domain" description="RecQ mediated genome instability protein 1 OB-fold" evidence="4">
    <location>
        <begin position="77"/>
        <end position="204"/>
    </location>
</feature>
<feature type="compositionally biased region" description="Polar residues" evidence="3">
    <location>
        <begin position="508"/>
        <end position="524"/>
    </location>
</feature>
<protein>
    <recommendedName>
        <fullName evidence="2">RecQ-mediated genome instability protein 1</fullName>
    </recommendedName>
</protein>
<dbReference type="Proteomes" id="UP001212997">
    <property type="component" value="Unassembled WGS sequence"/>
</dbReference>
<dbReference type="PANTHER" id="PTHR14790:SF15">
    <property type="entry name" value="RECQ-MEDIATED GENOME INSTABILITY PROTEIN 1"/>
    <property type="match status" value="1"/>
</dbReference>
<dbReference type="Pfam" id="PF08585">
    <property type="entry name" value="RMI1_N_C"/>
    <property type="match status" value="1"/>
</dbReference>
<dbReference type="GO" id="GO:0016604">
    <property type="term" value="C:nuclear body"/>
    <property type="evidence" value="ECO:0007669"/>
    <property type="project" value="TreeGrafter"/>
</dbReference>
<sequence>MPPPLAVSQWIHKEYPKPKIDPVWLASCYEYVVSSHNYNPATDLPAIQAGIEYELLHSDLYDSTVPGTGVPMDSSSKDTRLEGPILVEIVAIDEQGVSAYELMQIRQQRINWDRLHEVDNNDPTFLPGDEEEDRKPQYPRKTLGFVLSDGTSEFRGIEVDRFPDLDLVETALGTKLVLRNVEVLFGIAQLLPRNTTVKGGESVARQQRKDADFLRGLRIRLKLPVEPEDPPPPEEANVEHPQPPPSPSPPPLPVLPPRHPSPIPPPATRAQDRPAVSPYFPVASSSTRPDRERVLGVPKTNSSELMMDILRAKSPKSMLFPNEENVLQVDDDDDDELEYVELDAPDEKPAALGKSKGKERRRDRSERPDDLVRYVDRGATEELQTRGTGTTRRIEVEKEDVVDTDIEEPKPQDSGSEFGFDFDATDSFFAEVDQAVQKANAAAGPSSNTRSKTNPVTPPRTQNTRYPKPNLGDSSDIDFDLGPRYRTQRKGRGAVVQVSQDTDRTLVGTASQTQTQRVLTSPTSVRGPRGGRRGPPGVPQGSMAAIPIEIDDSDIEVIEISDDEKENAPVRKRRVR</sequence>
<keyword evidence="6" id="KW-1185">Reference proteome</keyword>
<dbReference type="PANTHER" id="PTHR14790">
    <property type="entry name" value="RECQ-MEDIATED GENOME INSTABILITY PROTEIN 1 RMI1"/>
    <property type="match status" value="1"/>
</dbReference>
<dbReference type="InterPro" id="IPR013894">
    <property type="entry name" value="RMI1_OB"/>
</dbReference>
<feature type="region of interest" description="Disordered" evidence="3">
    <location>
        <begin position="315"/>
        <end position="422"/>
    </location>
</feature>
<dbReference type="AlphaFoldDB" id="A0AAD5YG73"/>
<gene>
    <name evidence="5" type="ORF">NLI96_g8452</name>
</gene>
<feature type="region of interest" description="Disordered" evidence="3">
    <location>
        <begin position="436"/>
        <end position="545"/>
    </location>
</feature>
<feature type="region of interest" description="Disordered" evidence="3">
    <location>
        <begin position="221"/>
        <end position="303"/>
    </location>
</feature>
<accession>A0AAD5YG73</accession>
<proteinExistence type="inferred from homology"/>
<evidence type="ECO:0000259" key="4">
    <source>
        <dbReference type="Pfam" id="PF08585"/>
    </source>
</evidence>
<feature type="compositionally biased region" description="Basic and acidic residues" evidence="3">
    <location>
        <begin position="360"/>
        <end position="384"/>
    </location>
</feature>
<feature type="compositionally biased region" description="Polar residues" evidence="3">
    <location>
        <begin position="445"/>
        <end position="465"/>
    </location>
</feature>
<comment type="caution">
    <text evidence="5">The sequence shown here is derived from an EMBL/GenBank/DDBJ whole genome shotgun (WGS) entry which is preliminary data.</text>
</comment>
<dbReference type="GO" id="GO:0031422">
    <property type="term" value="C:RecQ family helicase-topoisomerase III complex"/>
    <property type="evidence" value="ECO:0007669"/>
    <property type="project" value="TreeGrafter"/>
</dbReference>
<evidence type="ECO:0000313" key="5">
    <source>
        <dbReference type="EMBL" id="KAJ3480285.1"/>
    </source>
</evidence>
<feature type="compositionally biased region" description="Acidic residues" evidence="3">
    <location>
        <begin position="329"/>
        <end position="344"/>
    </location>
</feature>
<feature type="compositionally biased region" description="Basic and acidic residues" evidence="3">
    <location>
        <begin position="392"/>
        <end position="411"/>
    </location>
</feature>
<evidence type="ECO:0000313" key="6">
    <source>
        <dbReference type="Proteomes" id="UP001212997"/>
    </source>
</evidence>
<dbReference type="InterPro" id="IPR042470">
    <property type="entry name" value="RMI1_N_C_sf"/>
</dbReference>
<reference evidence="5" key="1">
    <citation type="submission" date="2022-07" db="EMBL/GenBank/DDBJ databases">
        <title>Genome Sequence of Physisporinus lineatus.</title>
        <authorList>
            <person name="Buettner E."/>
        </authorList>
    </citation>
    <scope>NUCLEOTIDE SEQUENCE</scope>
    <source>
        <strain evidence="5">VT162</strain>
    </source>
</reference>
<evidence type="ECO:0000256" key="2">
    <source>
        <dbReference type="ARBA" id="ARBA00018987"/>
    </source>
</evidence>
<feature type="compositionally biased region" description="Pro residues" evidence="3">
    <location>
        <begin position="241"/>
        <end position="267"/>
    </location>
</feature>